<keyword evidence="2" id="KW-1185">Reference proteome</keyword>
<name>A0A9N9NVG0_9GLOM</name>
<accession>A0A9N9NVG0</accession>
<comment type="caution">
    <text evidence="1">The sequence shown here is derived from an EMBL/GenBank/DDBJ whole genome shotgun (WGS) entry which is preliminary data.</text>
</comment>
<evidence type="ECO:0000313" key="1">
    <source>
        <dbReference type="EMBL" id="CAG8767769.1"/>
    </source>
</evidence>
<feature type="non-terminal residue" evidence="1">
    <location>
        <position position="1"/>
    </location>
</feature>
<protein>
    <submittedName>
        <fullName evidence="1">10490_t:CDS:1</fullName>
    </submittedName>
</protein>
<proteinExistence type="predicted"/>
<sequence>EIQKINKLIPQINPESLPNIREILTNTINHSREEEIFHNIRKMPKLQKNNALNLIESMQNPKGKHKNEIISVYLQRKALEFITDNRKNLKADNAKLKSAN</sequence>
<evidence type="ECO:0000313" key="2">
    <source>
        <dbReference type="Proteomes" id="UP000789508"/>
    </source>
</evidence>
<gene>
    <name evidence="1" type="ORF">ALEPTO_LOCUS13974</name>
</gene>
<dbReference type="AlphaFoldDB" id="A0A9N9NVG0"/>
<dbReference type="EMBL" id="CAJVPS010050363">
    <property type="protein sequence ID" value="CAG8767769.1"/>
    <property type="molecule type" value="Genomic_DNA"/>
</dbReference>
<organism evidence="1 2">
    <name type="scientific">Ambispora leptoticha</name>
    <dbReference type="NCBI Taxonomy" id="144679"/>
    <lineage>
        <taxon>Eukaryota</taxon>
        <taxon>Fungi</taxon>
        <taxon>Fungi incertae sedis</taxon>
        <taxon>Mucoromycota</taxon>
        <taxon>Glomeromycotina</taxon>
        <taxon>Glomeromycetes</taxon>
        <taxon>Archaeosporales</taxon>
        <taxon>Ambisporaceae</taxon>
        <taxon>Ambispora</taxon>
    </lineage>
</organism>
<reference evidence="1" key="1">
    <citation type="submission" date="2021-06" db="EMBL/GenBank/DDBJ databases">
        <authorList>
            <person name="Kallberg Y."/>
            <person name="Tangrot J."/>
            <person name="Rosling A."/>
        </authorList>
    </citation>
    <scope>NUCLEOTIDE SEQUENCE</scope>
    <source>
        <strain evidence="1">FL130A</strain>
    </source>
</reference>
<dbReference type="Proteomes" id="UP000789508">
    <property type="component" value="Unassembled WGS sequence"/>
</dbReference>
<dbReference type="OrthoDB" id="2411093at2759"/>